<feature type="non-terminal residue" evidence="2">
    <location>
        <position position="211"/>
    </location>
</feature>
<feature type="compositionally biased region" description="Basic residues" evidence="1">
    <location>
        <begin position="100"/>
        <end position="112"/>
    </location>
</feature>
<dbReference type="PANTHER" id="PTHR11199:SF0">
    <property type="entry name" value="LD34181P-RELATED"/>
    <property type="match status" value="1"/>
</dbReference>
<proteinExistence type="predicted"/>
<dbReference type="GO" id="GO:0000785">
    <property type="term" value="C:chromatin"/>
    <property type="evidence" value="ECO:0007669"/>
    <property type="project" value="TreeGrafter"/>
</dbReference>
<dbReference type="VEuPathDB" id="FungiDB:BTJ68_14757"/>
<keyword evidence="3" id="KW-1185">Reference proteome</keyword>
<organism evidence="2 3">
    <name type="scientific">Hortaea werneckii EXF-2000</name>
    <dbReference type="NCBI Taxonomy" id="1157616"/>
    <lineage>
        <taxon>Eukaryota</taxon>
        <taxon>Fungi</taxon>
        <taxon>Dikarya</taxon>
        <taxon>Ascomycota</taxon>
        <taxon>Pezizomycotina</taxon>
        <taxon>Dothideomycetes</taxon>
        <taxon>Dothideomycetidae</taxon>
        <taxon>Mycosphaerellales</taxon>
        <taxon>Teratosphaeriaceae</taxon>
        <taxon>Hortaea</taxon>
    </lineage>
</organism>
<evidence type="ECO:0000313" key="2">
    <source>
        <dbReference type="EMBL" id="OTA21755.1"/>
    </source>
</evidence>
<dbReference type="GO" id="GO:0007062">
    <property type="term" value="P:sister chromatid cohesion"/>
    <property type="evidence" value="ECO:0007669"/>
    <property type="project" value="TreeGrafter"/>
</dbReference>
<accession>A0A1Z5SMC8</accession>
<gene>
    <name evidence="2" type="ORF">BTJ68_14757</name>
</gene>
<reference evidence="2 3" key="1">
    <citation type="submission" date="2017-01" db="EMBL/GenBank/DDBJ databases">
        <title>The recent genome duplication of the halophilic yeast Hortaea werneckii: insights from long-read sequencing.</title>
        <authorList>
            <person name="Sinha S."/>
            <person name="Flibotte S."/>
            <person name="Neira M."/>
            <person name="Lenassi M."/>
            <person name="Gostincar C."/>
            <person name="Stajich J.E."/>
            <person name="Nislow C.E."/>
        </authorList>
    </citation>
    <scope>NUCLEOTIDE SEQUENCE [LARGE SCALE GENOMIC DNA]</scope>
    <source>
        <strain evidence="2 3">EXF-2000</strain>
    </source>
</reference>
<feature type="region of interest" description="Disordered" evidence="1">
    <location>
        <begin position="1"/>
        <end position="115"/>
    </location>
</feature>
<dbReference type="GO" id="GO:0005634">
    <property type="term" value="C:nucleus"/>
    <property type="evidence" value="ECO:0007669"/>
    <property type="project" value="TreeGrafter"/>
</dbReference>
<evidence type="ECO:0000256" key="1">
    <source>
        <dbReference type="SAM" id="MobiDB-lite"/>
    </source>
</evidence>
<sequence>MPGRLVEMSDDESTTVATEPPKRASGRIRKQPEMYTASPYASSGKRKRSDQNETHGEDQSQDGDESEESDDEMDEEPYEEELREQRRAARKPRGSAPKKPAQKKPKSTKKAKSLNLADAESAGGLFAEVFASGEALQDLAGQWLRQFNDHESKALAEVVNFVLRCVGSEGEVTDHDIEDPDAATNKLDDLRADYQASNPTEYPLIAKGKVA</sequence>
<name>A0A1Z5SMC8_HORWE</name>
<feature type="compositionally biased region" description="Basic and acidic residues" evidence="1">
    <location>
        <begin position="49"/>
        <end position="58"/>
    </location>
</feature>
<dbReference type="EMBL" id="MUNK01000417">
    <property type="protein sequence ID" value="OTA21755.1"/>
    <property type="molecule type" value="Genomic_DNA"/>
</dbReference>
<dbReference type="PANTHER" id="PTHR11199">
    <property type="entry name" value="STROMAL ANTIGEN"/>
    <property type="match status" value="1"/>
</dbReference>
<feature type="compositionally biased region" description="Acidic residues" evidence="1">
    <location>
        <begin position="59"/>
        <end position="82"/>
    </location>
</feature>
<evidence type="ECO:0000313" key="3">
    <source>
        <dbReference type="Proteomes" id="UP000194280"/>
    </source>
</evidence>
<comment type="caution">
    <text evidence="2">The sequence shown here is derived from an EMBL/GenBank/DDBJ whole genome shotgun (WGS) entry which is preliminary data.</text>
</comment>
<dbReference type="AlphaFoldDB" id="A0A1Z5SMC8"/>
<protein>
    <submittedName>
        <fullName evidence="2">Uncharacterized protein</fullName>
    </submittedName>
</protein>
<dbReference type="InterPro" id="IPR039662">
    <property type="entry name" value="Cohesin_Scc3/SA"/>
</dbReference>
<dbReference type="Proteomes" id="UP000194280">
    <property type="component" value="Unassembled WGS sequence"/>
</dbReference>
<dbReference type="STRING" id="1157616.A0A1Z5SMC8"/>
<dbReference type="GO" id="GO:0008278">
    <property type="term" value="C:cohesin complex"/>
    <property type="evidence" value="ECO:0007669"/>
    <property type="project" value="TreeGrafter"/>
</dbReference>
<dbReference type="InParanoid" id="A0A1Z5SMC8"/>
<dbReference type="GO" id="GO:0003682">
    <property type="term" value="F:chromatin binding"/>
    <property type="evidence" value="ECO:0007669"/>
    <property type="project" value="TreeGrafter"/>
</dbReference>